<organism evidence="2 3">
    <name type="scientific">Adineta ricciae</name>
    <name type="common">Rotifer</name>
    <dbReference type="NCBI Taxonomy" id="249248"/>
    <lineage>
        <taxon>Eukaryota</taxon>
        <taxon>Metazoa</taxon>
        <taxon>Spiralia</taxon>
        <taxon>Gnathifera</taxon>
        <taxon>Rotifera</taxon>
        <taxon>Eurotatoria</taxon>
        <taxon>Bdelloidea</taxon>
        <taxon>Adinetida</taxon>
        <taxon>Adinetidae</taxon>
        <taxon>Adineta</taxon>
    </lineage>
</organism>
<proteinExistence type="predicted"/>
<dbReference type="InterPro" id="IPR011044">
    <property type="entry name" value="Quino_amine_DH_bsu"/>
</dbReference>
<reference evidence="2" key="1">
    <citation type="submission" date="2021-02" db="EMBL/GenBank/DDBJ databases">
        <authorList>
            <person name="Nowell W R."/>
        </authorList>
    </citation>
    <scope>NUCLEOTIDE SEQUENCE</scope>
</reference>
<keyword evidence="1" id="KW-1133">Transmembrane helix</keyword>
<feature type="transmembrane region" description="Helical" evidence="1">
    <location>
        <begin position="583"/>
        <end position="607"/>
    </location>
</feature>
<dbReference type="SUPFAM" id="SSF50969">
    <property type="entry name" value="YVTN repeat-like/Quinoprotein amine dehydrogenase"/>
    <property type="match status" value="1"/>
</dbReference>
<protein>
    <submittedName>
        <fullName evidence="2">Uncharacterized protein</fullName>
    </submittedName>
</protein>
<evidence type="ECO:0000256" key="1">
    <source>
        <dbReference type="SAM" id="Phobius"/>
    </source>
</evidence>
<keyword evidence="1" id="KW-0472">Membrane</keyword>
<dbReference type="AlphaFoldDB" id="A0A815LWC2"/>
<dbReference type="Proteomes" id="UP000663852">
    <property type="component" value="Unassembled WGS sequence"/>
</dbReference>
<gene>
    <name evidence="2" type="ORF">EDS130_LOCUS36747</name>
</gene>
<feature type="transmembrane region" description="Helical" evidence="1">
    <location>
        <begin position="852"/>
        <end position="874"/>
    </location>
</feature>
<evidence type="ECO:0000313" key="3">
    <source>
        <dbReference type="Proteomes" id="UP000663852"/>
    </source>
</evidence>
<dbReference type="EMBL" id="CAJNOJ010000347">
    <property type="protein sequence ID" value="CAF1411291.1"/>
    <property type="molecule type" value="Genomic_DNA"/>
</dbReference>
<comment type="caution">
    <text evidence="2">The sequence shown here is derived from an EMBL/GenBank/DDBJ whole genome shotgun (WGS) entry which is preliminary data.</text>
</comment>
<accession>A0A815LWC2</accession>
<name>A0A815LWC2_ADIRI</name>
<feature type="transmembrane region" description="Helical" evidence="1">
    <location>
        <begin position="532"/>
        <end position="552"/>
    </location>
</feature>
<evidence type="ECO:0000313" key="2">
    <source>
        <dbReference type="EMBL" id="CAF1411291.1"/>
    </source>
</evidence>
<sequence length="977" mass="111999">MFFSSNSALIAPSMIKMEIVILLLLILKWQILAMRYESKEDVHDLKVAVNDQFIIAASNVQKTYIIHSISNIIPNSSCIMNNPYSELNIHGISIITTNQNNLVSFVQLAENITSMSTIISQITLNLTKCNNTLKRRKSFHHTIVWHNERQEHMFLKIDPQQKFAYVFADSFILSYDLLNNQIDQINRTNSIIFGNSYGSFAPYAFDLKNDWAAVAGFHTIQNNSRSKQCVYIFGLQPLRVINVSSIGLNDMQEFDRISFNHDYDMSLAINPSGTTLAIGEVQLNRVTIAHIDGNEQVRFISNFIQMSEFDVWNGFGRSVVWLEDDETLAILVLKSSNQNSSQSEIQVYKNVDRNRSPGSIIPSFIIPNNQQTLDGIHQWTSSLKQTFRHIRIHSNNILIQLSNGHIVYIPSANAGFCSRKLVSNDARNFHVLQPKPCVSGTYKNISGPGPCTICPSGTKNNGIRPSIQCQPCKTTAFCPLGASGEVNLTDFRSHIQTFSYPDTPNIDDYDDLLLLNFFPTNLKLSCLVLTPLFWTIVATVLCLLMWFIMFFIKRRRLTSIDSYRQRVKSFFKHNDLIGEGERWIGGLASVVIFAIIIYSTIFAYFYLHSYPLETREAVNKKCDNNQRNSKFDNALQLPLPEPDGTYWKIFDMLNKQPFTMTVHLINTRAQCNDITVARNRHTGAPLSIVEKNCTLSTNNVSGSFSFDLPSHTSSVRIDINGPHFIGALRLCLYGKSNVINEDFIVHRLRELDICTLFYTNNQTIGLSTAFVVRLIKVINVTRPLARDDKTFYDGIWAPFITYMDTLSDELYFAEKGEYLRYESKETNLDIQFAEEIYFVQNNQSPIIRRGALFFHTILFSFSLIEIVAMIFLLYKLWFRPIHQHILPSRHDLVVNEFRTSQMQISPNLSPHLLQSHKPRTLHTNDDELEHQNVHNWRRTKNSTRRPIALRIEERWDNPLTVSVDVSFNHLSSQHSSV</sequence>
<keyword evidence="1" id="KW-0812">Transmembrane</keyword>